<feature type="signal peptide" evidence="1">
    <location>
        <begin position="1"/>
        <end position="19"/>
    </location>
</feature>
<feature type="chain" id="PRO_5020554108" description="Lipoprotein" evidence="1">
    <location>
        <begin position="20"/>
        <end position="201"/>
    </location>
</feature>
<dbReference type="EMBL" id="QJUI01000016">
    <property type="protein sequence ID" value="TBU75082.1"/>
    <property type="molecule type" value="Genomic_DNA"/>
</dbReference>
<evidence type="ECO:0000313" key="2">
    <source>
        <dbReference type="EMBL" id="TBU75082.1"/>
    </source>
</evidence>
<dbReference type="Proteomes" id="UP000292302">
    <property type="component" value="Unassembled WGS sequence"/>
</dbReference>
<proteinExistence type="predicted"/>
<protein>
    <recommendedName>
        <fullName evidence="4">Lipoprotein</fullName>
    </recommendedName>
</protein>
<name>A0A4Q9QI44_9GAMM</name>
<keyword evidence="1" id="KW-0732">Signal</keyword>
<organism evidence="2 3">
    <name type="scientific">Phytopseudomonas daroniae</name>
    <dbReference type="NCBI Taxonomy" id="2487519"/>
    <lineage>
        <taxon>Bacteria</taxon>
        <taxon>Pseudomonadati</taxon>
        <taxon>Pseudomonadota</taxon>
        <taxon>Gammaproteobacteria</taxon>
        <taxon>Pseudomonadales</taxon>
        <taxon>Pseudomonadaceae</taxon>
        <taxon>Phytopseudomonas</taxon>
    </lineage>
</organism>
<evidence type="ECO:0008006" key="4">
    <source>
        <dbReference type="Google" id="ProtNLM"/>
    </source>
</evidence>
<dbReference type="PROSITE" id="PS51257">
    <property type="entry name" value="PROKAR_LIPOPROTEIN"/>
    <property type="match status" value="1"/>
</dbReference>
<dbReference type="RefSeq" id="WP_131181471.1">
    <property type="nucleotide sequence ID" value="NZ_QJUI01000016.1"/>
</dbReference>
<dbReference type="OrthoDB" id="6979444at2"/>
<evidence type="ECO:0000256" key="1">
    <source>
        <dbReference type="SAM" id="SignalP"/>
    </source>
</evidence>
<dbReference type="AlphaFoldDB" id="A0A4Q9QI44"/>
<reference evidence="2 3" key="1">
    <citation type="submission" date="2018-06" db="EMBL/GenBank/DDBJ databases">
        <title>Three novel Pseudomonas species isolated from symptomatic oak.</title>
        <authorList>
            <person name="Bueno-Gonzalez V."/>
            <person name="Brady C."/>
        </authorList>
    </citation>
    <scope>NUCLEOTIDE SEQUENCE [LARGE SCALE GENOMIC DNA]</scope>
    <source>
        <strain evidence="2 3">P9A</strain>
    </source>
</reference>
<comment type="caution">
    <text evidence="2">The sequence shown here is derived from an EMBL/GenBank/DDBJ whole genome shotgun (WGS) entry which is preliminary data.</text>
</comment>
<accession>A0A4Q9QI44</accession>
<sequence>MNRYLSSPLLLILTLTISACDNQAALSGEERGLLLNDKDFAHFSIGKGGHYTKSVQYLTRTVELSYTHNPGQGFYLYSAVSIHPTAGDALINGYAGNVGASYSLESNGLEKRALALSPDYASGSSLDLLSKDGEPVGNLFFTHAANKSVFILFTGVYFEQAEDFEDFIAPRLQRIREFKSRDPLLSWVGGLFGSSSQPKNQ</sequence>
<evidence type="ECO:0000313" key="3">
    <source>
        <dbReference type="Proteomes" id="UP000292302"/>
    </source>
</evidence>
<gene>
    <name evidence="2" type="ORF">DNK06_18495</name>
</gene>
<keyword evidence="3" id="KW-1185">Reference proteome</keyword>